<dbReference type="Proteomes" id="UP000007110">
    <property type="component" value="Unassembled WGS sequence"/>
</dbReference>
<dbReference type="OMA" id="CNINIQA"/>
<dbReference type="Gene3D" id="3.30.60.90">
    <property type="match status" value="1"/>
</dbReference>
<evidence type="ECO:0000259" key="22">
    <source>
        <dbReference type="PROSITE" id="PS50089"/>
    </source>
</evidence>
<dbReference type="InterPro" id="IPR043145">
    <property type="entry name" value="Znf_ZZ_sf"/>
</dbReference>
<name>A0A7M7NXP0_STRPU</name>
<evidence type="ECO:0000313" key="26">
    <source>
        <dbReference type="Proteomes" id="UP000007110"/>
    </source>
</evidence>
<dbReference type="EnsemblMetazoa" id="XM_030987267">
    <property type="protein sequence ID" value="XP_030843127"/>
    <property type="gene ID" value="LOC100889501"/>
</dbReference>
<keyword evidence="26" id="KW-1185">Reference proteome</keyword>
<sequence>MLSYIGERVVRGPDWEYNHDDGGDGCVGTVIAIKKERSGQSRSNETARTNCKVQMVTVAWDLAHIGDYRTGLDGKYDLACMDVGLGRPHPISICNVCSRNPLGYRWLCAVCETFDLCDACYNKNEHHLDHQFVRFSSPIGSSVRAPTRESSLNNRVEARGLFVGAKVSKDDKRGSVVETLSFRNELQWGGVKVLWDGEEEASVHARTEDGVIDIKCEEAAKYGLYYKDHLANFGERSFNGVGDLASVLIDVDEIKQLQEGHGDWIPQMTDALRQVAIITAVTYKGDCKLHFPVLGLDWDFNTEAVTRLEKFGTGDTVQLIDDEEKIKKIQPGHGDWKEEMSQDLGQEGAVLTVQSTGDIKVLVNGHPLTLHPACVTLVEEAEENGSSIDWEEVQESMSMKAMQDEMILGPMGFGFSSINSMKEDILKFVQNAQDGNLTGVKEALEKNPSWVNIQVSHMAAIHHACSSGQLEVIKYLISKNASIEAIDETEFHPLHYAVRSNKLKVVEYLLQQGAYPSSVSKIWLSPLHLAAAKGFTDCVAILLKHGCNINIQAVGGDVALHFAIVGGSRECQKLLIQSPMIDLMLRNLNGDNALHFAALRDSEFSVNMILDKMPVLALNRKEDGVTCLHIAALVNNSTIARILIEKGRCTIDSNANNNGSPLFLAVIRGATETVEVLVTHGANINQQNKSGWTCMHAILKMLMNPEYEVEDSLTLRKIRASMREIGVSSPGGALACYLVRNGGKLDILDEEGNKPIDHVVDPKLKECLQKCLELYSPHSSPAPAAKKERNPLLSRILPFLNKRREARKRPASNLEGMNEVENLETEGEVELSINPFNISDELPKSPLDDFTVDAISSDQMVTDEDLKANVEKAAEHACSVCEEQLTQLIGIPCQHVQTWPGEEASALPTATTQRKEPTKRVVSVLRRQNSEFRMALACTVCFQRKKCVVFECGHSTCKECAELLPECPVCRQPASKVIPLYL</sequence>
<evidence type="ECO:0000256" key="8">
    <source>
        <dbReference type="ARBA" id="ARBA00022679"/>
    </source>
</evidence>
<dbReference type="GO" id="GO:0005737">
    <property type="term" value="C:cytoplasm"/>
    <property type="evidence" value="ECO:0000318"/>
    <property type="project" value="GO_Central"/>
</dbReference>
<keyword evidence="8" id="KW-0808">Transferase</keyword>
<dbReference type="FunFam" id="3.30.60.90:FF:000022">
    <property type="entry name" value="Histone acetyltransferase of the CBP family 12"/>
    <property type="match status" value="1"/>
</dbReference>
<dbReference type="Pfam" id="PF00023">
    <property type="entry name" value="Ank"/>
    <property type="match status" value="1"/>
</dbReference>
<dbReference type="KEGG" id="spu:100889501"/>
<feature type="repeat" description="ANK" evidence="20">
    <location>
        <begin position="489"/>
        <end position="521"/>
    </location>
</feature>
<dbReference type="SMART" id="SM00248">
    <property type="entry name" value="ANK"/>
    <property type="match status" value="7"/>
</dbReference>
<dbReference type="Pfam" id="PF12796">
    <property type="entry name" value="Ank_2"/>
    <property type="match status" value="3"/>
</dbReference>
<dbReference type="AlphaFoldDB" id="A0A7M7NXP0"/>
<comment type="pathway">
    <text evidence="5">Protein modification; protein ubiquitination.</text>
</comment>
<feature type="domain" description="MIB/HERC2" evidence="24">
    <location>
        <begin position="1"/>
        <end position="84"/>
    </location>
</feature>
<keyword evidence="17" id="KW-0804">Transcription</keyword>
<protein>
    <recommendedName>
        <fullName evidence="6">RING-type E3 ubiquitin transferase</fullName>
        <ecNumber evidence="6">2.3.2.27</ecNumber>
    </recommendedName>
</protein>
<feature type="repeat" description="ANK" evidence="20">
    <location>
        <begin position="657"/>
        <end position="689"/>
    </location>
</feature>
<dbReference type="CDD" id="cd16520">
    <property type="entry name" value="RING-HC_MIBs-like"/>
    <property type="match status" value="1"/>
</dbReference>
<dbReference type="GeneID" id="100889501"/>
<dbReference type="InterPro" id="IPR010606">
    <property type="entry name" value="Mib_Herc2"/>
</dbReference>
<reference evidence="25" key="2">
    <citation type="submission" date="2021-01" db="UniProtKB">
        <authorList>
            <consortium name="EnsemblMetazoa"/>
        </authorList>
    </citation>
    <scope>IDENTIFICATION</scope>
</reference>
<evidence type="ECO:0000256" key="15">
    <source>
        <dbReference type="ARBA" id="ARBA00023015"/>
    </source>
</evidence>
<evidence type="ECO:0000256" key="2">
    <source>
        <dbReference type="ARBA" id="ARBA00002581"/>
    </source>
</evidence>
<feature type="repeat" description="ANK" evidence="20">
    <location>
        <begin position="525"/>
        <end position="554"/>
    </location>
</feature>
<dbReference type="InterPro" id="IPR013083">
    <property type="entry name" value="Znf_RING/FYVE/PHD"/>
</dbReference>
<dbReference type="SUPFAM" id="SSF159034">
    <property type="entry name" value="Mib/herc2 domain-like"/>
    <property type="match status" value="1"/>
</dbReference>
<evidence type="ECO:0000256" key="7">
    <source>
        <dbReference type="ARBA" id="ARBA00022490"/>
    </source>
</evidence>
<dbReference type="Pfam" id="PF06701">
    <property type="entry name" value="MIB_HERC2"/>
    <property type="match status" value="1"/>
</dbReference>
<dbReference type="OrthoDB" id="194358at2759"/>
<dbReference type="PROSITE" id="PS50297">
    <property type="entry name" value="ANK_REP_REGION"/>
    <property type="match status" value="5"/>
</dbReference>
<evidence type="ECO:0000259" key="23">
    <source>
        <dbReference type="PROSITE" id="PS50135"/>
    </source>
</evidence>
<evidence type="ECO:0000256" key="5">
    <source>
        <dbReference type="ARBA" id="ARBA00004906"/>
    </source>
</evidence>
<dbReference type="Gene3D" id="1.25.40.20">
    <property type="entry name" value="Ankyrin repeat-containing domain"/>
    <property type="match status" value="3"/>
</dbReference>
<dbReference type="FunFam" id="1.25.40.20:FF:001210">
    <property type="entry name" value="Uncharacterized protein"/>
    <property type="match status" value="1"/>
</dbReference>
<evidence type="ECO:0000313" key="25">
    <source>
        <dbReference type="EnsemblMetazoa" id="XP_030843127"/>
    </source>
</evidence>
<comment type="catalytic activity">
    <reaction evidence="1">
        <text>S-ubiquitinyl-[E2 ubiquitin-conjugating enzyme]-L-cysteine + [acceptor protein]-L-lysine = [E2 ubiquitin-conjugating enzyme]-L-cysteine + N(6)-ubiquitinyl-[acceptor protein]-L-lysine.</text>
        <dbReference type="EC" id="2.3.2.27"/>
    </reaction>
</comment>
<dbReference type="SMART" id="SM00184">
    <property type="entry name" value="RING"/>
    <property type="match status" value="1"/>
</dbReference>
<dbReference type="PANTHER" id="PTHR24202:SF4">
    <property type="entry name" value="E3 UBIQUITIN-PROTEIN LIGASE MIB2-RELATED"/>
    <property type="match status" value="1"/>
</dbReference>
<dbReference type="RefSeq" id="XP_030843127.1">
    <property type="nucleotide sequence ID" value="XM_030987267.1"/>
</dbReference>
<evidence type="ECO:0000256" key="19">
    <source>
        <dbReference type="ARBA" id="ARBA00023315"/>
    </source>
</evidence>
<keyword evidence="19" id="KW-0012">Acyltransferase</keyword>
<dbReference type="InterPro" id="IPR000433">
    <property type="entry name" value="Znf_ZZ"/>
</dbReference>
<evidence type="ECO:0000256" key="9">
    <source>
        <dbReference type="ARBA" id="ARBA00022723"/>
    </source>
</evidence>
<reference evidence="26" key="1">
    <citation type="submission" date="2015-02" db="EMBL/GenBank/DDBJ databases">
        <title>Genome sequencing for Strongylocentrotus purpuratus.</title>
        <authorList>
            <person name="Murali S."/>
            <person name="Liu Y."/>
            <person name="Vee V."/>
            <person name="English A."/>
            <person name="Wang M."/>
            <person name="Skinner E."/>
            <person name="Han Y."/>
            <person name="Muzny D.M."/>
            <person name="Worley K.C."/>
            <person name="Gibbs R.A."/>
        </authorList>
    </citation>
    <scope>NUCLEOTIDE SEQUENCE</scope>
</reference>
<keyword evidence="14" id="KW-0914">Notch signaling pathway</keyword>
<evidence type="ECO:0000256" key="21">
    <source>
        <dbReference type="PROSITE-ProRule" id="PRU00228"/>
    </source>
</evidence>
<evidence type="ECO:0000256" key="16">
    <source>
        <dbReference type="ARBA" id="ARBA00023043"/>
    </source>
</evidence>
<evidence type="ECO:0000259" key="24">
    <source>
        <dbReference type="PROSITE" id="PS51416"/>
    </source>
</evidence>
<evidence type="ECO:0000256" key="20">
    <source>
        <dbReference type="PROSITE-ProRule" id="PRU00023"/>
    </source>
</evidence>
<dbReference type="InterPro" id="IPR036770">
    <property type="entry name" value="Ankyrin_rpt-contain_sf"/>
</dbReference>
<evidence type="ECO:0000256" key="12">
    <source>
        <dbReference type="ARBA" id="ARBA00022786"/>
    </source>
</evidence>
<dbReference type="Pfam" id="PF00569">
    <property type="entry name" value="ZZ"/>
    <property type="match status" value="1"/>
</dbReference>
<dbReference type="Gene3D" id="3.30.40.10">
    <property type="entry name" value="Zinc/RING finger domain, C3HC4 (zinc finger)"/>
    <property type="match status" value="1"/>
</dbReference>
<dbReference type="GO" id="GO:0007219">
    <property type="term" value="P:Notch signaling pathway"/>
    <property type="evidence" value="ECO:0007669"/>
    <property type="project" value="UniProtKB-KW"/>
</dbReference>
<dbReference type="GO" id="GO:0016567">
    <property type="term" value="P:protein ubiquitination"/>
    <property type="evidence" value="ECO:0000318"/>
    <property type="project" value="GO_Central"/>
</dbReference>
<dbReference type="UniPathway" id="UPA00143"/>
<dbReference type="InterPro" id="IPR002110">
    <property type="entry name" value="Ankyrin_rpt"/>
</dbReference>
<dbReference type="GO" id="GO:0006325">
    <property type="term" value="P:chromatin organization"/>
    <property type="evidence" value="ECO:0007669"/>
    <property type="project" value="UniProtKB-ARBA"/>
</dbReference>
<keyword evidence="15" id="KW-0805">Transcription regulation</keyword>
<evidence type="ECO:0000256" key="4">
    <source>
        <dbReference type="ARBA" id="ARBA00004496"/>
    </source>
</evidence>
<keyword evidence="18" id="KW-0539">Nucleus</keyword>
<dbReference type="GO" id="GO:0005634">
    <property type="term" value="C:nucleus"/>
    <property type="evidence" value="ECO:0007669"/>
    <property type="project" value="UniProtKB-SubCell"/>
</dbReference>
<keyword evidence="13" id="KW-0862">Zinc</keyword>
<feature type="domain" description="ZZ-type" evidence="23">
    <location>
        <begin position="89"/>
        <end position="140"/>
    </location>
</feature>
<feature type="repeat" description="ANK" evidence="20">
    <location>
        <begin position="623"/>
        <end position="647"/>
    </location>
</feature>
<evidence type="ECO:0000256" key="1">
    <source>
        <dbReference type="ARBA" id="ARBA00000900"/>
    </source>
</evidence>
<keyword evidence="16 20" id="KW-0040">ANK repeat</keyword>
<dbReference type="SMART" id="SM00291">
    <property type="entry name" value="ZnF_ZZ"/>
    <property type="match status" value="1"/>
</dbReference>
<dbReference type="PROSITE" id="PS50135">
    <property type="entry name" value="ZF_ZZ_2"/>
    <property type="match status" value="1"/>
</dbReference>
<dbReference type="InterPro" id="IPR037252">
    <property type="entry name" value="Mib_Herc2_sf"/>
</dbReference>
<keyword evidence="9" id="KW-0479">Metal-binding</keyword>
<dbReference type="Gene3D" id="2.30.30.40">
    <property type="entry name" value="SH3 Domains"/>
    <property type="match status" value="1"/>
</dbReference>
<dbReference type="PROSITE" id="PS51416">
    <property type="entry name" value="MIB_HERC2"/>
    <property type="match status" value="1"/>
</dbReference>
<feature type="repeat" description="ANK" evidence="20">
    <location>
        <begin position="456"/>
        <end position="488"/>
    </location>
</feature>
<dbReference type="GO" id="GO:0008270">
    <property type="term" value="F:zinc ion binding"/>
    <property type="evidence" value="ECO:0007669"/>
    <property type="project" value="UniProtKB-KW"/>
</dbReference>
<organism evidence="25 26">
    <name type="scientific">Strongylocentrotus purpuratus</name>
    <name type="common">Purple sea urchin</name>
    <dbReference type="NCBI Taxonomy" id="7668"/>
    <lineage>
        <taxon>Eukaryota</taxon>
        <taxon>Metazoa</taxon>
        <taxon>Echinodermata</taxon>
        <taxon>Eleutherozoa</taxon>
        <taxon>Echinozoa</taxon>
        <taxon>Echinoidea</taxon>
        <taxon>Euechinoidea</taxon>
        <taxon>Echinacea</taxon>
        <taxon>Camarodonta</taxon>
        <taxon>Echinidea</taxon>
        <taxon>Strongylocentrotidae</taxon>
        <taxon>Strongylocentrotus</taxon>
    </lineage>
</organism>
<feature type="domain" description="RING-type" evidence="22">
    <location>
        <begin position="938"/>
        <end position="971"/>
    </location>
</feature>
<comment type="function">
    <text evidence="2">Acetyltransferase enzyme. Acetylates histones, giving a specific tag for transcriptional activation.</text>
</comment>
<evidence type="ECO:0000256" key="6">
    <source>
        <dbReference type="ARBA" id="ARBA00012483"/>
    </source>
</evidence>
<evidence type="ECO:0000256" key="11">
    <source>
        <dbReference type="ARBA" id="ARBA00022771"/>
    </source>
</evidence>
<evidence type="ECO:0000256" key="10">
    <source>
        <dbReference type="ARBA" id="ARBA00022737"/>
    </source>
</evidence>
<accession>A0A7M7NXP0</accession>
<dbReference type="SUPFAM" id="SSF48403">
    <property type="entry name" value="Ankyrin repeat"/>
    <property type="match status" value="1"/>
</dbReference>
<dbReference type="SUPFAM" id="SSF57850">
    <property type="entry name" value="RING/U-box"/>
    <property type="match status" value="2"/>
</dbReference>
<evidence type="ECO:0000256" key="17">
    <source>
        <dbReference type="ARBA" id="ARBA00023163"/>
    </source>
</evidence>
<dbReference type="InterPro" id="IPR001841">
    <property type="entry name" value="Znf_RING"/>
</dbReference>
<comment type="subcellular location">
    <subcellularLocation>
        <location evidence="4">Cytoplasm</location>
    </subcellularLocation>
    <subcellularLocation>
        <location evidence="3">Nucleus</location>
    </subcellularLocation>
</comment>
<keyword evidence="12" id="KW-0833">Ubl conjugation pathway</keyword>
<dbReference type="InParanoid" id="A0A7M7NXP0"/>
<keyword evidence="7" id="KW-0963">Cytoplasm</keyword>
<dbReference type="PANTHER" id="PTHR24202">
    <property type="entry name" value="E3 UBIQUITIN-PROTEIN LIGASE MIB2"/>
    <property type="match status" value="1"/>
</dbReference>
<evidence type="ECO:0000256" key="13">
    <source>
        <dbReference type="ARBA" id="ARBA00022833"/>
    </source>
</evidence>
<dbReference type="Pfam" id="PF18346">
    <property type="entry name" value="SH3_15"/>
    <property type="match status" value="2"/>
</dbReference>
<dbReference type="Pfam" id="PF13920">
    <property type="entry name" value="zf-C3HC4_3"/>
    <property type="match status" value="1"/>
</dbReference>
<dbReference type="PROSITE" id="PS50088">
    <property type="entry name" value="ANK_REPEAT"/>
    <property type="match status" value="5"/>
</dbReference>
<evidence type="ECO:0000256" key="3">
    <source>
        <dbReference type="ARBA" id="ARBA00004123"/>
    </source>
</evidence>
<dbReference type="PROSITE" id="PS50089">
    <property type="entry name" value="ZF_RING_2"/>
    <property type="match status" value="1"/>
</dbReference>
<keyword evidence="10" id="KW-0677">Repeat</keyword>
<dbReference type="GO" id="GO:0061630">
    <property type="term" value="F:ubiquitin protein ligase activity"/>
    <property type="evidence" value="ECO:0000318"/>
    <property type="project" value="GO_Central"/>
</dbReference>
<proteinExistence type="predicted"/>
<evidence type="ECO:0000256" key="14">
    <source>
        <dbReference type="ARBA" id="ARBA00022976"/>
    </source>
</evidence>
<evidence type="ECO:0000256" key="18">
    <source>
        <dbReference type="ARBA" id="ARBA00023242"/>
    </source>
</evidence>
<keyword evidence="11 21" id="KW-0863">Zinc-finger</keyword>
<dbReference type="InterPro" id="IPR040847">
    <property type="entry name" value="SH3_15"/>
</dbReference>
<dbReference type="EC" id="2.3.2.27" evidence="6"/>